<proteinExistence type="predicted"/>
<evidence type="ECO:0000256" key="1">
    <source>
        <dbReference type="ARBA" id="ARBA00022723"/>
    </source>
</evidence>
<comment type="caution">
    <text evidence="6">The sequence shown here is derived from an EMBL/GenBank/DDBJ whole genome shotgun (WGS) entry which is preliminary data.</text>
</comment>
<name>A0AAI8YW60_9PEZI</name>
<protein>
    <submittedName>
        <fullName evidence="6">Di-copper centre-containing</fullName>
    </submittedName>
</protein>
<dbReference type="PROSITE" id="PS00498">
    <property type="entry name" value="TYROSINASE_2"/>
    <property type="match status" value="1"/>
</dbReference>
<feature type="compositionally biased region" description="Basic and acidic residues" evidence="3">
    <location>
        <begin position="1"/>
        <end position="16"/>
    </location>
</feature>
<dbReference type="PANTHER" id="PTHR11474:SF126">
    <property type="entry name" value="TYROSINASE-LIKE PROTEIN TYR-1-RELATED"/>
    <property type="match status" value="1"/>
</dbReference>
<keyword evidence="1" id="KW-0479">Metal-binding</keyword>
<dbReference type="InterPro" id="IPR050316">
    <property type="entry name" value="Tyrosinase/Hemocyanin"/>
</dbReference>
<feature type="compositionally biased region" description="Acidic residues" evidence="3">
    <location>
        <begin position="17"/>
        <end position="29"/>
    </location>
</feature>
<dbReference type="SUPFAM" id="SSF48056">
    <property type="entry name" value="Di-copper centre-containing domain"/>
    <property type="match status" value="1"/>
</dbReference>
<evidence type="ECO:0000259" key="5">
    <source>
        <dbReference type="PROSITE" id="PS00498"/>
    </source>
</evidence>
<feature type="transmembrane region" description="Helical" evidence="4">
    <location>
        <begin position="44"/>
        <end position="66"/>
    </location>
</feature>
<keyword evidence="7" id="KW-1185">Reference proteome</keyword>
<reference evidence="6" key="1">
    <citation type="submission" date="2023-11" db="EMBL/GenBank/DDBJ databases">
        <authorList>
            <person name="Alioto T."/>
            <person name="Alioto T."/>
            <person name="Gomez Garrido J."/>
        </authorList>
    </citation>
    <scope>NUCLEOTIDE SEQUENCE</scope>
</reference>
<feature type="region of interest" description="Disordered" evidence="3">
    <location>
        <begin position="1"/>
        <end position="30"/>
    </location>
</feature>
<dbReference type="EMBL" id="CAVMBE010000014">
    <property type="protein sequence ID" value="CAK3941049.1"/>
    <property type="molecule type" value="Genomic_DNA"/>
</dbReference>
<keyword evidence="4" id="KW-0472">Membrane</keyword>
<accession>A0AAI8YW60</accession>
<dbReference type="PANTHER" id="PTHR11474">
    <property type="entry name" value="TYROSINASE FAMILY MEMBER"/>
    <property type="match status" value="1"/>
</dbReference>
<keyword evidence="4" id="KW-1133">Transmembrane helix</keyword>
<dbReference type="AlphaFoldDB" id="A0AAI8YW60"/>
<dbReference type="Pfam" id="PF00264">
    <property type="entry name" value="Tyrosinase"/>
    <property type="match status" value="1"/>
</dbReference>
<evidence type="ECO:0000256" key="2">
    <source>
        <dbReference type="ARBA" id="ARBA00023008"/>
    </source>
</evidence>
<dbReference type="GO" id="GO:0046872">
    <property type="term" value="F:metal ion binding"/>
    <property type="evidence" value="ECO:0007669"/>
    <property type="project" value="UniProtKB-KW"/>
</dbReference>
<dbReference type="Proteomes" id="UP001296104">
    <property type="component" value="Unassembled WGS sequence"/>
</dbReference>
<dbReference type="PRINTS" id="PR00092">
    <property type="entry name" value="TYROSINASE"/>
</dbReference>
<gene>
    <name evidence="6" type="ORF">LECACI_7A003102</name>
</gene>
<evidence type="ECO:0000313" key="6">
    <source>
        <dbReference type="EMBL" id="CAK3941049.1"/>
    </source>
</evidence>
<organism evidence="6 7">
    <name type="scientific">Lecanosticta acicola</name>
    <dbReference type="NCBI Taxonomy" id="111012"/>
    <lineage>
        <taxon>Eukaryota</taxon>
        <taxon>Fungi</taxon>
        <taxon>Dikarya</taxon>
        <taxon>Ascomycota</taxon>
        <taxon>Pezizomycotina</taxon>
        <taxon>Dothideomycetes</taxon>
        <taxon>Dothideomycetidae</taxon>
        <taxon>Mycosphaerellales</taxon>
        <taxon>Mycosphaerellaceae</taxon>
        <taxon>Lecanosticta</taxon>
    </lineage>
</organism>
<dbReference type="InterPro" id="IPR002227">
    <property type="entry name" value="Tyrosinase_Cu-bd"/>
</dbReference>
<dbReference type="Gene3D" id="1.10.1280.10">
    <property type="entry name" value="Di-copper center containing domain from catechol oxidase"/>
    <property type="match status" value="1"/>
</dbReference>
<sequence>MWPKEKHEYRATPREDHDDDDDWREEQDEHEPVLIQGRSTVWDITYSVAVLFVAAFVCSVFVWLSLHSGRDHSRLLRQIPAYEAATSYAPCTDTPLPSSQKCPQRKEWRTLTSAEQKDYISAALCLQDLYSNVSSDSRLSAYDDFPWVYSHVGSSTRDSAAFLPWHRYFLHVYEDTLRGRCGYRGSLTYWDWTLDSDALERSPVFDPESGFGGDGEIDGDPSIGRKGRCVTDGPFARTNVSLYDIQYKPHCLSRGFRDPAGNPSNHISSHALSAESIEEILTTSTTFSAFSESIQSRVAGIIPFSIAGDLATFTAPYDPLFYLHHVQLDRLWWLWQQRNGKGLRRAYDGPRHRSSIEKATRNDWLHFATLAPKVQVKHVMDTENKASLCYRY</sequence>
<dbReference type="GO" id="GO:0016491">
    <property type="term" value="F:oxidoreductase activity"/>
    <property type="evidence" value="ECO:0007669"/>
    <property type="project" value="InterPro"/>
</dbReference>
<keyword evidence="4" id="KW-0812">Transmembrane</keyword>
<keyword evidence="2" id="KW-0186">Copper</keyword>
<evidence type="ECO:0000256" key="4">
    <source>
        <dbReference type="SAM" id="Phobius"/>
    </source>
</evidence>
<feature type="domain" description="Tyrosinase copper-binding" evidence="5">
    <location>
        <begin position="318"/>
        <end position="329"/>
    </location>
</feature>
<dbReference type="InterPro" id="IPR008922">
    <property type="entry name" value="Di-copper_centre_dom_sf"/>
</dbReference>
<evidence type="ECO:0000313" key="7">
    <source>
        <dbReference type="Proteomes" id="UP001296104"/>
    </source>
</evidence>
<evidence type="ECO:0000256" key="3">
    <source>
        <dbReference type="SAM" id="MobiDB-lite"/>
    </source>
</evidence>